<dbReference type="InterPro" id="IPR020568">
    <property type="entry name" value="Ribosomal_Su5_D2-typ_SF"/>
</dbReference>
<evidence type="ECO:0000256" key="1">
    <source>
        <dbReference type="ARBA" id="ARBA00008239"/>
    </source>
</evidence>
<dbReference type="InterPro" id="IPR020575">
    <property type="entry name" value="Hsp90_N"/>
</dbReference>
<evidence type="ECO:0000256" key="7">
    <source>
        <dbReference type="SAM" id="SignalP"/>
    </source>
</evidence>
<evidence type="ECO:0000313" key="9">
    <source>
        <dbReference type="EMBL" id="KAF3855023.1"/>
    </source>
</evidence>
<feature type="binding site" evidence="5">
    <location>
        <position position="103"/>
    </location>
    <ligand>
        <name>ATP</name>
        <dbReference type="ChEBI" id="CHEBI:30616"/>
    </ligand>
</feature>
<dbReference type="PROSITE" id="PS00298">
    <property type="entry name" value="HSP90"/>
    <property type="match status" value="1"/>
</dbReference>
<dbReference type="SMART" id="SM00387">
    <property type="entry name" value="HATPase_c"/>
    <property type="match status" value="1"/>
</dbReference>
<dbReference type="HAMAP" id="MF_00505">
    <property type="entry name" value="HSP90"/>
    <property type="match status" value="1"/>
</dbReference>
<evidence type="ECO:0000259" key="8">
    <source>
        <dbReference type="SMART" id="SM00387"/>
    </source>
</evidence>
<protein>
    <recommendedName>
        <fullName evidence="8">Histidine kinase/HSP90-like ATPase domain-containing protein</fullName>
    </recommendedName>
</protein>
<dbReference type="SUPFAM" id="SSF54211">
    <property type="entry name" value="Ribosomal protein S5 domain 2-like"/>
    <property type="match status" value="1"/>
</dbReference>
<evidence type="ECO:0000256" key="5">
    <source>
        <dbReference type="PIRSR" id="PIRSR002583-1"/>
    </source>
</evidence>
<dbReference type="PRINTS" id="PR00775">
    <property type="entry name" value="HEATSHOCK90"/>
</dbReference>
<dbReference type="Pfam" id="PF00183">
    <property type="entry name" value="HSP90"/>
    <property type="match status" value="2"/>
</dbReference>
<keyword evidence="4" id="KW-0143">Chaperone</keyword>
<feature type="region of interest" description="Disordered" evidence="6">
    <location>
        <begin position="702"/>
        <end position="745"/>
    </location>
</feature>
<reference evidence="9 10" key="1">
    <citation type="submission" date="2020-03" db="EMBL/GenBank/DDBJ databases">
        <title>Dissostichus mawsoni Genome sequencing and assembly.</title>
        <authorList>
            <person name="Park H."/>
        </authorList>
    </citation>
    <scope>NUCLEOTIDE SEQUENCE [LARGE SCALE GENOMIC DNA]</scope>
    <source>
        <strain evidence="9">DM0001</strain>
        <tissue evidence="9">Muscle</tissue>
    </source>
</reference>
<dbReference type="SUPFAM" id="SSF55874">
    <property type="entry name" value="ATPase domain of HSP90 chaperone/DNA topoisomerase II/histidine kinase"/>
    <property type="match status" value="1"/>
</dbReference>
<feature type="binding site" evidence="5">
    <location>
        <position position="149"/>
    </location>
    <ligand>
        <name>ATP</name>
        <dbReference type="ChEBI" id="CHEBI:30616"/>
    </ligand>
</feature>
<feature type="binding site" evidence="5">
    <location>
        <position position="107"/>
    </location>
    <ligand>
        <name>ATP</name>
        <dbReference type="ChEBI" id="CHEBI:30616"/>
    </ligand>
</feature>
<dbReference type="NCBIfam" id="NF003555">
    <property type="entry name" value="PRK05218.1"/>
    <property type="match status" value="1"/>
</dbReference>
<dbReference type="CDD" id="cd16927">
    <property type="entry name" value="HATPase_Hsp90-like"/>
    <property type="match status" value="1"/>
</dbReference>
<feature type="region of interest" description="Disordered" evidence="6">
    <location>
        <begin position="290"/>
        <end position="325"/>
    </location>
</feature>
<dbReference type="Pfam" id="PF13589">
    <property type="entry name" value="HATPase_c_3"/>
    <property type="match status" value="1"/>
</dbReference>
<feature type="binding site" evidence="5">
    <location>
        <position position="450"/>
    </location>
    <ligand>
        <name>ATP</name>
        <dbReference type="ChEBI" id="CHEBI:30616"/>
    </ligand>
</feature>
<dbReference type="Proteomes" id="UP000518266">
    <property type="component" value="Unassembled WGS sequence"/>
</dbReference>
<name>A0A7J5Z0M6_DISMA</name>
<evidence type="ECO:0000256" key="2">
    <source>
        <dbReference type="ARBA" id="ARBA00022741"/>
    </source>
</evidence>
<dbReference type="Gene3D" id="3.40.50.11260">
    <property type="match status" value="1"/>
</dbReference>
<dbReference type="Gene3D" id="3.30.230.80">
    <property type="match status" value="1"/>
</dbReference>
<feature type="chain" id="PRO_5029585102" description="Histidine kinase/HSP90-like ATPase domain-containing protein" evidence="7">
    <location>
        <begin position="22"/>
        <end position="745"/>
    </location>
</feature>
<keyword evidence="3 5" id="KW-0067">ATP-binding</keyword>
<dbReference type="Gene3D" id="3.30.565.10">
    <property type="entry name" value="Histidine kinase-like ATPase, C-terminal domain"/>
    <property type="match status" value="1"/>
</dbReference>
<feature type="compositionally biased region" description="Acidic residues" evidence="6">
    <location>
        <begin position="290"/>
        <end position="319"/>
    </location>
</feature>
<dbReference type="EMBL" id="JAAKFY010000007">
    <property type="protein sequence ID" value="KAF3855023.1"/>
    <property type="molecule type" value="Genomic_DNA"/>
</dbReference>
<dbReference type="AlphaFoldDB" id="A0A7J5Z0M6"/>
<proteinExistence type="inferred from homology"/>
<gene>
    <name evidence="9" type="ORF">F7725_023078</name>
</gene>
<feature type="signal peptide" evidence="7">
    <location>
        <begin position="1"/>
        <end position="21"/>
    </location>
</feature>
<organism evidence="9 10">
    <name type="scientific">Dissostichus mawsoni</name>
    <name type="common">Antarctic cod</name>
    <dbReference type="NCBI Taxonomy" id="36200"/>
    <lineage>
        <taxon>Eukaryota</taxon>
        <taxon>Metazoa</taxon>
        <taxon>Chordata</taxon>
        <taxon>Craniata</taxon>
        <taxon>Vertebrata</taxon>
        <taxon>Euteleostomi</taxon>
        <taxon>Actinopterygii</taxon>
        <taxon>Neopterygii</taxon>
        <taxon>Teleostei</taxon>
        <taxon>Neoteleostei</taxon>
        <taxon>Acanthomorphata</taxon>
        <taxon>Eupercaria</taxon>
        <taxon>Perciformes</taxon>
        <taxon>Notothenioidei</taxon>
        <taxon>Nototheniidae</taxon>
        <taxon>Dissostichus</taxon>
    </lineage>
</organism>
<dbReference type="PIRSF" id="PIRSF002583">
    <property type="entry name" value="Hsp90"/>
    <property type="match status" value="1"/>
</dbReference>
<dbReference type="OrthoDB" id="5426351at2759"/>
<dbReference type="GO" id="GO:0016887">
    <property type="term" value="F:ATP hydrolysis activity"/>
    <property type="evidence" value="ECO:0007669"/>
    <property type="project" value="InterPro"/>
</dbReference>
<dbReference type="Gene3D" id="1.20.120.790">
    <property type="entry name" value="Heat shock protein 90, C-terminal domain"/>
    <property type="match status" value="1"/>
</dbReference>
<feature type="binding site" evidence="5">
    <location>
        <begin position="169"/>
        <end position="170"/>
    </location>
    <ligand>
        <name>ATP</name>
        <dbReference type="ChEBI" id="CHEBI:30616"/>
    </ligand>
</feature>
<dbReference type="InterPro" id="IPR019805">
    <property type="entry name" value="Heat_shock_protein_90_CS"/>
</dbReference>
<dbReference type="FunFam" id="3.30.230.80:FF:000003">
    <property type="entry name" value="endoplasmin isoform X1"/>
    <property type="match status" value="1"/>
</dbReference>
<feature type="binding site" evidence="5">
    <location>
        <begin position="193"/>
        <end position="198"/>
    </location>
    <ligand>
        <name>ATP</name>
        <dbReference type="ChEBI" id="CHEBI:30616"/>
    </ligand>
</feature>
<evidence type="ECO:0000256" key="6">
    <source>
        <dbReference type="SAM" id="MobiDB-lite"/>
    </source>
</evidence>
<feature type="binding site" evidence="5">
    <location>
        <position position="162"/>
    </location>
    <ligand>
        <name>ATP</name>
        <dbReference type="ChEBI" id="CHEBI:30616"/>
    </ligand>
</feature>
<dbReference type="PANTHER" id="PTHR11528">
    <property type="entry name" value="HEAT SHOCK PROTEIN 90 FAMILY MEMBER"/>
    <property type="match status" value="1"/>
</dbReference>
<evidence type="ECO:0000256" key="3">
    <source>
        <dbReference type="ARBA" id="ARBA00022840"/>
    </source>
</evidence>
<evidence type="ECO:0000256" key="4">
    <source>
        <dbReference type="ARBA" id="ARBA00023186"/>
    </source>
</evidence>
<keyword evidence="10" id="KW-1185">Reference proteome</keyword>
<feature type="domain" description="Histidine kinase/HSP90-like ATPase" evidence="8">
    <location>
        <begin position="96"/>
        <end position="254"/>
    </location>
</feature>
<dbReference type="SUPFAM" id="SSF110942">
    <property type="entry name" value="HSP90 C-terminal domain"/>
    <property type="match status" value="1"/>
</dbReference>
<dbReference type="InterPro" id="IPR001404">
    <property type="entry name" value="Hsp90_fam"/>
</dbReference>
<accession>A0A7J5Z0M6</accession>
<dbReference type="GO" id="GO:0051082">
    <property type="term" value="F:unfolded protein binding"/>
    <property type="evidence" value="ECO:0007669"/>
    <property type="project" value="InterPro"/>
</dbReference>
<sequence>MKHAWVIGLVFALCAFAAVKAEDELDIEGTVEEDFGKSRDASKTDDEVVQREEEAIQLDGLNAAQIKEIREKSEKHVFQAEVNRMMKLIINSLYKNKEIFLRELISNASDALDKIRLMSLTNENAMAANEELTIKIKSDKERNMLHITDTGIGMTKEDLVKNLGTIAKSGTSEFLNKMTEMEGDQSTSELIGQFGVGFYSSFLIADKVIVTSKHNNDTQHIWESDSNQFSVIEDPRGDTLGRGSTITLVLKEEASDYLELETIKNLVKKYSQFINFPIYVWASKTETVEEPIEEDAEAAEEPEKEAAEDDVEVEEEEEDKEKPKTKKVEKTVWDWELMNDIKPIWQRQAKEVEEEEYTAFYKTFSKDTENPLAHIHFTAEGEVTFRSILFVPTAAPRGMFDEYGSKKNDYIKLFVRRVFITDDFNDMMPKYLNFVKGVVDSDDLPLNVSRETLQQHKLLKVIRKKLVRKTLDMIKKIAEVHYNEKFWKEFGTNIKLGVIEDHSNRTRLAKLLRFQTSNSDTEVASLEQYAESSPFVERLLKKGYEVIYLTEPVDEYCIQALPEYDGKRFQNVAKEGIKFDESDKTKEKREALEKELTNSPCALVASQYGWSGNMERIMKAQAYQTGKDISTNYYASQKKTLEINPKHPLVKQMLNKVNEDAEDQTASDLAVVLFETATLRSGYQLADTKAYGERIERMLRLSMNIEEEPEEEPAEDDAEDDAEEKEEIMDDEDDEETITSDKDEL</sequence>
<dbReference type="GO" id="GO:0140662">
    <property type="term" value="F:ATP-dependent protein folding chaperone"/>
    <property type="evidence" value="ECO:0007669"/>
    <property type="project" value="InterPro"/>
</dbReference>
<dbReference type="GO" id="GO:0005524">
    <property type="term" value="F:ATP binding"/>
    <property type="evidence" value="ECO:0007669"/>
    <property type="project" value="UniProtKB-KW"/>
</dbReference>
<feature type="binding site" evidence="5">
    <location>
        <position position="168"/>
    </location>
    <ligand>
        <name>ATP</name>
        <dbReference type="ChEBI" id="CHEBI:30616"/>
    </ligand>
</feature>
<dbReference type="InterPro" id="IPR036890">
    <property type="entry name" value="HATPase_C_sf"/>
</dbReference>
<feature type="compositionally biased region" description="Acidic residues" evidence="6">
    <location>
        <begin position="705"/>
        <end position="738"/>
    </location>
</feature>
<keyword evidence="7" id="KW-0732">Signal</keyword>
<comment type="caution">
    <text evidence="9">The sequence shown here is derived from an EMBL/GenBank/DDBJ whole genome shotgun (WGS) entry which is preliminary data.</text>
</comment>
<keyword evidence="2 5" id="KW-0547">Nucleotide-binding</keyword>
<dbReference type="InterPro" id="IPR037196">
    <property type="entry name" value="HSP90_C"/>
</dbReference>
<dbReference type="InterPro" id="IPR003594">
    <property type="entry name" value="HATPase_dom"/>
</dbReference>
<dbReference type="FunFam" id="3.30.565.10:FF:000005">
    <property type="entry name" value="Heat shock protein 90"/>
    <property type="match status" value="1"/>
</dbReference>
<feature type="binding site" evidence="5">
    <location>
        <position position="154"/>
    </location>
    <ligand>
        <name>ATP</name>
        <dbReference type="ChEBI" id="CHEBI:30616"/>
    </ligand>
</feature>
<evidence type="ECO:0000313" key="10">
    <source>
        <dbReference type="Proteomes" id="UP000518266"/>
    </source>
</evidence>
<comment type="similarity">
    <text evidence="1">Belongs to the heat shock protein 90 family.</text>
</comment>